<name>A0ABR1Z482_9PEZI</name>
<evidence type="ECO:0000259" key="4">
    <source>
        <dbReference type="Pfam" id="PF00383"/>
    </source>
</evidence>
<feature type="region of interest" description="Disordered" evidence="3">
    <location>
        <begin position="1"/>
        <end position="24"/>
    </location>
</feature>
<evidence type="ECO:0000256" key="1">
    <source>
        <dbReference type="ARBA" id="ARBA00022694"/>
    </source>
</evidence>
<dbReference type="InterPro" id="IPR016193">
    <property type="entry name" value="Cytidine_deaminase-like"/>
</dbReference>
<protein>
    <submittedName>
        <fullName evidence="5">Cytidine deaminase-like protein</fullName>
    </submittedName>
</protein>
<feature type="domain" description="CMP/dCMP-type deaminase" evidence="4">
    <location>
        <begin position="227"/>
        <end position="397"/>
    </location>
</feature>
<keyword evidence="1" id="KW-0819">tRNA processing</keyword>
<evidence type="ECO:0000313" key="6">
    <source>
        <dbReference type="Proteomes" id="UP001492380"/>
    </source>
</evidence>
<comment type="caution">
    <text evidence="5">The sequence shown here is derived from an EMBL/GenBank/DDBJ whole genome shotgun (WGS) entry which is preliminary data.</text>
</comment>
<dbReference type="Pfam" id="PF00383">
    <property type="entry name" value="dCMP_cyt_deam_1"/>
    <property type="match status" value="1"/>
</dbReference>
<proteinExistence type="inferred from homology"/>
<evidence type="ECO:0000256" key="3">
    <source>
        <dbReference type="SAM" id="MobiDB-lite"/>
    </source>
</evidence>
<evidence type="ECO:0000256" key="2">
    <source>
        <dbReference type="ARBA" id="ARBA00038160"/>
    </source>
</evidence>
<dbReference type="Proteomes" id="UP001492380">
    <property type="component" value="Unassembled WGS sequence"/>
</dbReference>
<comment type="similarity">
    <text evidence="2">Belongs to the cytidine and deoxycytidylate deaminase family. ADAT3 subfamily.</text>
</comment>
<reference evidence="5 6" key="1">
    <citation type="submission" date="2024-04" db="EMBL/GenBank/DDBJ databases">
        <title>Phyllosticta paracitricarpa is synonymous to the EU quarantine fungus P. citricarpa based on phylogenomic analyses.</title>
        <authorList>
            <consortium name="Lawrence Berkeley National Laboratory"/>
            <person name="Van Ingen-Buijs V.A."/>
            <person name="Van Westerhoven A.C."/>
            <person name="Haridas S."/>
            <person name="Skiadas P."/>
            <person name="Martin F."/>
            <person name="Groenewald J.Z."/>
            <person name="Crous P.W."/>
            <person name="Seidl M.F."/>
        </authorList>
    </citation>
    <scope>NUCLEOTIDE SEQUENCE [LARGE SCALE GENOMIC DNA]</scope>
    <source>
        <strain evidence="5 6">CBS 123374</strain>
    </source>
</reference>
<dbReference type="PANTHER" id="PTHR11079:SF156">
    <property type="entry name" value="INACTIVE TRNA-SPECIFIC ADENOSINE DEAMINASE-LIKE PROTEIN 3-RELATED"/>
    <property type="match status" value="1"/>
</dbReference>
<evidence type="ECO:0000313" key="5">
    <source>
        <dbReference type="EMBL" id="KAK8247214.1"/>
    </source>
</evidence>
<dbReference type="InterPro" id="IPR002125">
    <property type="entry name" value="CMP_dCMP_dom"/>
</dbReference>
<accession>A0ABR1Z482</accession>
<dbReference type="PANTHER" id="PTHR11079">
    <property type="entry name" value="CYTOSINE DEAMINASE FAMILY MEMBER"/>
    <property type="match status" value="1"/>
</dbReference>
<dbReference type="EMBL" id="JBBWRZ010000001">
    <property type="protein sequence ID" value="KAK8247214.1"/>
    <property type="molecule type" value="Genomic_DNA"/>
</dbReference>
<organism evidence="5 6">
    <name type="scientific">Phyllosticta capitalensis</name>
    <dbReference type="NCBI Taxonomy" id="121624"/>
    <lineage>
        <taxon>Eukaryota</taxon>
        <taxon>Fungi</taxon>
        <taxon>Dikarya</taxon>
        <taxon>Ascomycota</taxon>
        <taxon>Pezizomycotina</taxon>
        <taxon>Dothideomycetes</taxon>
        <taxon>Dothideomycetes incertae sedis</taxon>
        <taxon>Botryosphaeriales</taxon>
        <taxon>Phyllostictaceae</taxon>
        <taxon>Phyllosticta</taxon>
    </lineage>
</organism>
<gene>
    <name evidence="5" type="ORF">HDK90DRAFT_473826</name>
</gene>
<sequence length="454" mass="50146">MARISSRASANRRRRLRQTRSTSDDVMTVNHFSSGENEDAVLAKFAIHPIPGKLVPLKTKSEIRASNETLDVYVVELPARAASAVVRVLRATLPHEPIAALQHLRRVIEPSFMPEPALKILEPTRIDPKDCTDETRILLVGPTSIIPQPELWDLLNATPPFAASSPKPFPLIINKLPVPTFAPISVEQAEAWTKQYWPVAYRNANPFGPHPPSVAYAAAEIEPKVGEWLAIAEEAARQSADNEMGEEVGCVILERRLDGNGRATEAPKLVAVAGDGRRCGLDPDLCKADKECAGSSNVMAHAVMRAIGMVGDKRLRIAKSQPPSAKTTSLPRPEETTPVFPTFAVEPRTEIESHVFDLDNMEPGGYLCVDLEIYLTHEPCVMCSMAILHSRFNRCVFKRRMPKSGGMTADDKGLGHGLFWRPAELNWKFLCWNWEADEQESVEKDTGVAENINA</sequence>
<dbReference type="Gene3D" id="3.40.140.10">
    <property type="entry name" value="Cytidine Deaminase, domain 2"/>
    <property type="match status" value="1"/>
</dbReference>
<dbReference type="SUPFAM" id="SSF53927">
    <property type="entry name" value="Cytidine deaminase-like"/>
    <property type="match status" value="1"/>
</dbReference>
<keyword evidence="6" id="KW-1185">Reference proteome</keyword>